<reference evidence="1" key="2">
    <citation type="submission" date="2022-01" db="EMBL/GenBank/DDBJ databases">
        <authorList>
            <person name="Yamashiro T."/>
            <person name="Shiraishi A."/>
            <person name="Satake H."/>
            <person name="Nakayama K."/>
        </authorList>
    </citation>
    <scope>NUCLEOTIDE SEQUENCE</scope>
</reference>
<comment type="caution">
    <text evidence="1">The sequence shown here is derived from an EMBL/GenBank/DDBJ whole genome shotgun (WGS) entry which is preliminary data.</text>
</comment>
<keyword evidence="2" id="KW-1185">Reference proteome</keyword>
<reference evidence="1" key="1">
    <citation type="journal article" date="2022" name="Int. J. Mol. Sci.">
        <title>Draft Genome of Tanacetum Coccineum: Genomic Comparison of Closely Related Tanacetum-Family Plants.</title>
        <authorList>
            <person name="Yamashiro T."/>
            <person name="Shiraishi A."/>
            <person name="Nakayama K."/>
            <person name="Satake H."/>
        </authorList>
    </citation>
    <scope>NUCLEOTIDE SEQUENCE</scope>
</reference>
<evidence type="ECO:0000313" key="2">
    <source>
        <dbReference type="Proteomes" id="UP001151760"/>
    </source>
</evidence>
<organism evidence="1 2">
    <name type="scientific">Tanacetum coccineum</name>
    <dbReference type="NCBI Taxonomy" id="301880"/>
    <lineage>
        <taxon>Eukaryota</taxon>
        <taxon>Viridiplantae</taxon>
        <taxon>Streptophyta</taxon>
        <taxon>Embryophyta</taxon>
        <taxon>Tracheophyta</taxon>
        <taxon>Spermatophyta</taxon>
        <taxon>Magnoliopsida</taxon>
        <taxon>eudicotyledons</taxon>
        <taxon>Gunneridae</taxon>
        <taxon>Pentapetalae</taxon>
        <taxon>asterids</taxon>
        <taxon>campanulids</taxon>
        <taxon>Asterales</taxon>
        <taxon>Asteraceae</taxon>
        <taxon>Asteroideae</taxon>
        <taxon>Anthemideae</taxon>
        <taxon>Anthemidinae</taxon>
        <taxon>Tanacetum</taxon>
    </lineage>
</organism>
<protein>
    <submittedName>
        <fullName evidence="1">Uncharacterized protein</fullName>
    </submittedName>
</protein>
<gene>
    <name evidence="1" type="ORF">Tco_1019534</name>
</gene>
<sequence length="101" mass="11362">MMVHSIFEELVLIVDIRHILDHSGLKLLKKLIIHLPLVNLQVYCRNVSAASTAAMEYVVGIYGVKDAILNRWTALLNTAALYCYAIWLSVEDVVNGGRHDE</sequence>
<dbReference type="EMBL" id="BQNB010017864">
    <property type="protein sequence ID" value="GJT68054.1"/>
    <property type="molecule type" value="Genomic_DNA"/>
</dbReference>
<accession>A0ABQ5FXV7</accession>
<dbReference type="Proteomes" id="UP001151760">
    <property type="component" value="Unassembled WGS sequence"/>
</dbReference>
<name>A0ABQ5FXV7_9ASTR</name>
<proteinExistence type="predicted"/>
<evidence type="ECO:0000313" key="1">
    <source>
        <dbReference type="EMBL" id="GJT68054.1"/>
    </source>
</evidence>